<feature type="region of interest" description="Disordered" evidence="1">
    <location>
        <begin position="1"/>
        <end position="21"/>
    </location>
</feature>
<organism evidence="3 4">
    <name type="scientific">Cyclotella atomus</name>
    <dbReference type="NCBI Taxonomy" id="382360"/>
    <lineage>
        <taxon>Eukaryota</taxon>
        <taxon>Sar</taxon>
        <taxon>Stramenopiles</taxon>
        <taxon>Ochrophyta</taxon>
        <taxon>Bacillariophyta</taxon>
        <taxon>Coscinodiscophyceae</taxon>
        <taxon>Thalassiosirophycidae</taxon>
        <taxon>Stephanodiscales</taxon>
        <taxon>Stephanodiscaceae</taxon>
        <taxon>Cyclotella</taxon>
    </lineage>
</organism>
<accession>A0ABD3N933</accession>
<dbReference type="Proteomes" id="UP001530400">
    <property type="component" value="Unassembled WGS sequence"/>
</dbReference>
<gene>
    <name evidence="3" type="ORF">ACHAWO_003649</name>
</gene>
<dbReference type="AlphaFoldDB" id="A0ABD3N933"/>
<evidence type="ECO:0000313" key="4">
    <source>
        <dbReference type="Proteomes" id="UP001530400"/>
    </source>
</evidence>
<keyword evidence="2" id="KW-0472">Membrane</keyword>
<keyword evidence="4" id="KW-1185">Reference proteome</keyword>
<reference evidence="3 4" key="1">
    <citation type="submission" date="2024-10" db="EMBL/GenBank/DDBJ databases">
        <title>Updated reference genomes for cyclostephanoid diatoms.</title>
        <authorList>
            <person name="Roberts W.R."/>
            <person name="Alverson A.J."/>
        </authorList>
    </citation>
    <scope>NUCLEOTIDE SEQUENCE [LARGE SCALE GENOMIC DNA]</scope>
    <source>
        <strain evidence="3 4">AJA010-31</strain>
    </source>
</reference>
<sequence>MTSASRSGADGEDRSFNSSGRHSNTIWSSVLSSYRFSESNAPDASIDTSADHELSSSLALSLDGAMIDSAVLSNLYETASPNIIDTTSAETELDALSVDSSSSISSCASVPDHSPHLFTNIGRALLQLSANENESVGGNSSASANDVSMHSRKRDFDSRCVKKDWWSKFQTEQDWEEFSERAAQYLSTLVSAELMEMDAAVERNRDPWTMKSTSDYAMVRHGCQRDSYSIAKMWLQRIYQTITSIVGTNPKGMCINRDTHMKMNYISYLVKELAIVQQRLNTLPPIPPSLPNAFLFGELPEGTRNLITQRCSAWRAETIKERELLELKQSNYREEIVSAIIEAEEELFWTKDRSGRHGLGACTDDGYFQVVDAKSSIWNDIDEDAYATERKCQIGYRYLIALMAGAAGIASVLLQSKRR</sequence>
<proteinExistence type="predicted"/>
<keyword evidence="2" id="KW-0812">Transmembrane</keyword>
<evidence type="ECO:0000256" key="2">
    <source>
        <dbReference type="SAM" id="Phobius"/>
    </source>
</evidence>
<evidence type="ECO:0000256" key="1">
    <source>
        <dbReference type="SAM" id="MobiDB-lite"/>
    </source>
</evidence>
<dbReference type="EMBL" id="JALLPJ020001264">
    <property type="protein sequence ID" value="KAL3772594.1"/>
    <property type="molecule type" value="Genomic_DNA"/>
</dbReference>
<keyword evidence="2" id="KW-1133">Transmembrane helix</keyword>
<comment type="caution">
    <text evidence="3">The sequence shown here is derived from an EMBL/GenBank/DDBJ whole genome shotgun (WGS) entry which is preliminary data.</text>
</comment>
<protein>
    <submittedName>
        <fullName evidence="3">Uncharacterized protein</fullName>
    </submittedName>
</protein>
<name>A0ABD3N933_9STRA</name>
<evidence type="ECO:0000313" key="3">
    <source>
        <dbReference type="EMBL" id="KAL3772594.1"/>
    </source>
</evidence>
<feature type="transmembrane region" description="Helical" evidence="2">
    <location>
        <begin position="395"/>
        <end position="414"/>
    </location>
</feature>